<reference evidence="9" key="2">
    <citation type="journal article" date="2023" name="IMA Fungus">
        <title>Comparative genomic study of the Penicillium genus elucidates a diverse pangenome and 15 lateral gene transfer events.</title>
        <authorList>
            <person name="Petersen C."/>
            <person name="Sorensen T."/>
            <person name="Nielsen M.R."/>
            <person name="Sondergaard T.E."/>
            <person name="Sorensen J.L."/>
            <person name="Fitzpatrick D.A."/>
            <person name="Frisvad J.C."/>
            <person name="Nielsen K.L."/>
        </authorList>
    </citation>
    <scope>NUCLEOTIDE SEQUENCE</scope>
    <source>
        <strain evidence="9">IBT 35673</strain>
    </source>
</reference>
<organism evidence="9 10">
    <name type="scientific">Penicillium brevicompactum</name>
    <dbReference type="NCBI Taxonomy" id="5074"/>
    <lineage>
        <taxon>Eukaryota</taxon>
        <taxon>Fungi</taxon>
        <taxon>Dikarya</taxon>
        <taxon>Ascomycota</taxon>
        <taxon>Pezizomycotina</taxon>
        <taxon>Eurotiomycetes</taxon>
        <taxon>Eurotiomycetidae</taxon>
        <taxon>Eurotiales</taxon>
        <taxon>Aspergillaceae</taxon>
        <taxon>Penicillium</taxon>
    </lineage>
</organism>
<keyword evidence="5 9" id="KW-0418">Kinase</keyword>
<evidence type="ECO:0000259" key="7">
    <source>
        <dbReference type="PROSITE" id="PS50109"/>
    </source>
</evidence>
<dbReference type="PROSITE" id="PS50110">
    <property type="entry name" value="RESPONSE_REGULATORY"/>
    <property type="match status" value="1"/>
</dbReference>
<dbReference type="Gene3D" id="1.10.287.130">
    <property type="match status" value="1"/>
</dbReference>
<dbReference type="GO" id="GO:0005886">
    <property type="term" value="C:plasma membrane"/>
    <property type="evidence" value="ECO:0007669"/>
    <property type="project" value="TreeGrafter"/>
</dbReference>
<feature type="domain" description="Histidine kinase" evidence="7">
    <location>
        <begin position="408"/>
        <end position="650"/>
    </location>
</feature>
<feature type="modified residue" description="4-aspartylphosphate" evidence="6">
    <location>
        <position position="929"/>
    </location>
</feature>
<dbReference type="Proteomes" id="UP001147695">
    <property type="component" value="Unassembled WGS sequence"/>
</dbReference>
<dbReference type="InterPro" id="IPR011006">
    <property type="entry name" value="CheY-like_superfamily"/>
</dbReference>
<protein>
    <recommendedName>
        <fullName evidence="2">histidine kinase</fullName>
        <ecNumber evidence="2">2.7.13.3</ecNumber>
    </recommendedName>
</protein>
<evidence type="ECO:0000256" key="4">
    <source>
        <dbReference type="ARBA" id="ARBA00022679"/>
    </source>
</evidence>
<dbReference type="Gene3D" id="3.40.50.2300">
    <property type="match status" value="1"/>
</dbReference>
<dbReference type="InterPro" id="IPR003594">
    <property type="entry name" value="HATPase_dom"/>
</dbReference>
<dbReference type="InterPro" id="IPR001789">
    <property type="entry name" value="Sig_transdc_resp-reg_receiver"/>
</dbReference>
<evidence type="ECO:0000259" key="8">
    <source>
        <dbReference type="PROSITE" id="PS50110"/>
    </source>
</evidence>
<evidence type="ECO:0000256" key="2">
    <source>
        <dbReference type="ARBA" id="ARBA00012438"/>
    </source>
</evidence>
<proteinExistence type="predicted"/>
<dbReference type="GO" id="GO:0009927">
    <property type="term" value="F:histidine phosphotransfer kinase activity"/>
    <property type="evidence" value="ECO:0007669"/>
    <property type="project" value="TreeGrafter"/>
</dbReference>
<dbReference type="PANTHER" id="PTHR43047:SF72">
    <property type="entry name" value="OSMOSENSING HISTIDINE PROTEIN KINASE SLN1"/>
    <property type="match status" value="1"/>
</dbReference>
<accession>A0A9W9R4H1</accession>
<dbReference type="Pfam" id="PF02518">
    <property type="entry name" value="HATPase_c"/>
    <property type="match status" value="1"/>
</dbReference>
<evidence type="ECO:0000256" key="6">
    <source>
        <dbReference type="PROSITE-ProRule" id="PRU00169"/>
    </source>
</evidence>
<dbReference type="PANTHER" id="PTHR43047">
    <property type="entry name" value="TWO-COMPONENT HISTIDINE PROTEIN KINASE"/>
    <property type="match status" value="1"/>
</dbReference>
<evidence type="ECO:0000256" key="5">
    <source>
        <dbReference type="ARBA" id="ARBA00022777"/>
    </source>
</evidence>
<dbReference type="Pfam" id="PF00072">
    <property type="entry name" value="Response_reg"/>
    <property type="match status" value="1"/>
</dbReference>
<dbReference type="AlphaFoldDB" id="A0A9W9R4H1"/>
<name>A0A9W9R4H1_PENBR</name>
<dbReference type="GO" id="GO:0000155">
    <property type="term" value="F:phosphorelay sensor kinase activity"/>
    <property type="evidence" value="ECO:0007669"/>
    <property type="project" value="InterPro"/>
</dbReference>
<feature type="domain" description="Response regulatory" evidence="8">
    <location>
        <begin position="870"/>
        <end position="999"/>
    </location>
</feature>
<dbReference type="Gene3D" id="3.30.450.40">
    <property type="match status" value="1"/>
</dbReference>
<dbReference type="InterPro" id="IPR036890">
    <property type="entry name" value="HATPase_C_sf"/>
</dbReference>
<dbReference type="PRINTS" id="PR00344">
    <property type="entry name" value="BCTRLSENSOR"/>
</dbReference>
<dbReference type="CDD" id="cd00082">
    <property type="entry name" value="HisKA"/>
    <property type="match status" value="1"/>
</dbReference>
<keyword evidence="3 6" id="KW-0597">Phosphoprotein</keyword>
<dbReference type="SMART" id="SM00387">
    <property type="entry name" value="HATPase_c"/>
    <property type="match status" value="1"/>
</dbReference>
<dbReference type="SUPFAM" id="SSF55874">
    <property type="entry name" value="ATPase domain of HSP90 chaperone/DNA topoisomerase II/histidine kinase"/>
    <property type="match status" value="1"/>
</dbReference>
<dbReference type="SUPFAM" id="SSF47384">
    <property type="entry name" value="Homodimeric domain of signal transducing histidine kinase"/>
    <property type="match status" value="1"/>
</dbReference>
<keyword evidence="4" id="KW-0808">Transferase</keyword>
<dbReference type="Gene3D" id="3.30.565.10">
    <property type="entry name" value="Histidine kinase-like ATPase, C-terminal domain"/>
    <property type="match status" value="1"/>
</dbReference>
<dbReference type="InterPro" id="IPR036097">
    <property type="entry name" value="HisK_dim/P_sf"/>
</dbReference>
<reference evidence="9" key="1">
    <citation type="submission" date="2022-12" db="EMBL/GenBank/DDBJ databases">
        <authorList>
            <person name="Petersen C."/>
        </authorList>
    </citation>
    <scope>NUCLEOTIDE SEQUENCE</scope>
    <source>
        <strain evidence="9">IBT 35673</strain>
    </source>
</reference>
<dbReference type="InterPro" id="IPR003661">
    <property type="entry name" value="HisK_dim/P_dom"/>
</dbReference>
<dbReference type="CDD" id="cd17546">
    <property type="entry name" value="REC_hyHK_CKI1_RcsC-like"/>
    <property type="match status" value="1"/>
</dbReference>
<evidence type="ECO:0000313" key="9">
    <source>
        <dbReference type="EMBL" id="KAJ5353376.1"/>
    </source>
</evidence>
<dbReference type="SMART" id="SM00448">
    <property type="entry name" value="REC"/>
    <property type="match status" value="1"/>
</dbReference>
<dbReference type="PROSITE" id="PS50109">
    <property type="entry name" value="HIS_KIN"/>
    <property type="match status" value="1"/>
</dbReference>
<dbReference type="InterPro" id="IPR029016">
    <property type="entry name" value="GAF-like_dom_sf"/>
</dbReference>
<evidence type="ECO:0000256" key="1">
    <source>
        <dbReference type="ARBA" id="ARBA00000085"/>
    </source>
</evidence>
<evidence type="ECO:0000313" key="10">
    <source>
        <dbReference type="Proteomes" id="UP001147695"/>
    </source>
</evidence>
<comment type="catalytic activity">
    <reaction evidence="1">
        <text>ATP + protein L-histidine = ADP + protein N-phospho-L-histidine.</text>
        <dbReference type="EC" id="2.7.13.3"/>
    </reaction>
</comment>
<dbReference type="SUPFAM" id="SSF55781">
    <property type="entry name" value="GAF domain-like"/>
    <property type="match status" value="1"/>
</dbReference>
<dbReference type="InterPro" id="IPR004358">
    <property type="entry name" value="Sig_transdc_His_kin-like_C"/>
</dbReference>
<dbReference type="SMART" id="SM00388">
    <property type="entry name" value="HisKA"/>
    <property type="match status" value="1"/>
</dbReference>
<evidence type="ECO:0000256" key="3">
    <source>
        <dbReference type="ARBA" id="ARBA00022553"/>
    </source>
</evidence>
<dbReference type="EC" id="2.7.13.3" evidence="2"/>
<dbReference type="SUPFAM" id="SSF52172">
    <property type="entry name" value="CheY-like"/>
    <property type="match status" value="1"/>
</dbReference>
<dbReference type="EMBL" id="JAPZBQ010000001">
    <property type="protein sequence ID" value="KAJ5353376.1"/>
    <property type="molecule type" value="Genomic_DNA"/>
</dbReference>
<sequence>MTPDGIYFPKSDAPILLSKHGPPVSRPKAVGPIYDQQAVDHPIKSWSAETEASCYPPKSDPYDPAEIPQQPATCSDRYLRPSLAKNERLRLSMLWYHTRDILDDTEFISGLQEKALFAQESSGWEFAVIGIQDLNYYIRLATVGLQLGILPRGETICAHTVTQPPSSVFLLPDLMEDWRFEESPYLESGGLRGYAGAPLRLQHKTGECVNLGTLCVASSTKEEPLTRSQQMTLVRLADWIVSDIVKCARARRQQERQRMTELIATAQDETNDIVSEKPILSILRIMYPDAVISIQPSNATHIQLEGQDRIPISEFEHGLWEDTEFIDDFIENTNNREFPSTRAVRALSAHCENISGQCLLVVATKNFQLVFDDIDSGFVQTCAGMITKMWHKHILAEVMETKEKFLRGFSHQLRTPLHGIIGSVELLAEELGMSDLTTGSNSGSQLTTLSTPPNSSGSSAHLNIIKTAGRDLVSIVNSMITLNRWADIALRDRQYSTHTIFELEKVLANEILKEISGDKRYTASVFFSHELPLNCDTFKIDLELLRDSLTPVILNAIQNTPGGVVTIITSVLPESKQFVIDVVDTGRGIHPDDHQRIFEPYERVGAHSTGAGLGLTLSSKFAGLLHGSVSLVSSDVNHGSHFRAVFKEIEHFPMMFPSLPLASVFNNIPPRFFNLTPERDELSLSSLFTKYLTSNKFASSSAKENCFGILDLVSDAEAHHASLSRFPSDQVVICLVPAAQNHACIDNGPENVIYARGPFLSSTMTSALQQADSLVPNLKSAPERLAQSIEQSLALQQMDEHPVPSQAVVSVNEPSYSKSWSPGLHTNDPLPPSGSQKSIPFKHRTEQQHMIESNLIIPISSPLTNPPRPTALIVDDNAVNLRILQMYCSKRGLPYCRATDGLQAVDTFYRHQSSPVGVERAAIQLILMDLQMPGCDGIEATRRIRSLEKENKWRESVIFIITGQDSPTDRNAAEGAGAEEYFVKPVGIKVLDRGIKQYFDAFEV</sequence>
<dbReference type="Pfam" id="PF00512">
    <property type="entry name" value="HisKA"/>
    <property type="match status" value="1"/>
</dbReference>
<comment type="caution">
    <text evidence="9">The sequence shown here is derived from an EMBL/GenBank/DDBJ whole genome shotgun (WGS) entry which is preliminary data.</text>
</comment>
<gene>
    <name evidence="9" type="ORF">N7452_002350</name>
</gene>
<dbReference type="InterPro" id="IPR005467">
    <property type="entry name" value="His_kinase_dom"/>
</dbReference>